<evidence type="ECO:0000313" key="1">
    <source>
        <dbReference type="EMBL" id="CAG8524408.1"/>
    </source>
</evidence>
<comment type="caution">
    <text evidence="1">The sequence shown here is derived from an EMBL/GenBank/DDBJ whole genome shotgun (WGS) entry which is preliminary data.</text>
</comment>
<name>A0ACA9LDN0_9GLOM</name>
<keyword evidence="2" id="KW-1185">Reference proteome</keyword>
<reference evidence="1" key="1">
    <citation type="submission" date="2021-06" db="EMBL/GenBank/DDBJ databases">
        <authorList>
            <person name="Kallberg Y."/>
            <person name="Tangrot J."/>
            <person name="Rosling A."/>
        </authorList>
    </citation>
    <scope>NUCLEOTIDE SEQUENCE</scope>
    <source>
        <strain evidence="1">28 12/20/2015</strain>
    </source>
</reference>
<evidence type="ECO:0000313" key="2">
    <source>
        <dbReference type="Proteomes" id="UP000789366"/>
    </source>
</evidence>
<sequence>MYIKAELVIQSSWISPTENYKRAVEEAVKDTSTTHDKIQKLREVSEQYGHFYARRLVIGGAIIEDIKHTKYLSESSISKSTGAQFNVGPSLQNNNLHARIGADFAHENENKTNSSNSKIKRNVRVIGGEDIYDAQNGSTTLEPWKKSLKKPNTWKIIGYKEIHPLFELLDQEIQKEVLKALGPRILKSGIETTKFNSDPREFKPHIYSLSSQIDEIKNIDKCQIFASIVSKDDDNVFSLHIDYVDRNPMLPVIVVHHIQWDQSKLKKMIRKKNKNYCESTLCWIIVGLPTSFDFKLLCHPLAFRSGTYPDPSSKSADLRIVKIPNCDLNFSQTCILCICKLEANPIQPTQPATVQPITYDPQNKKIVVGAHFTTCKKSACLFAYNFEKNFVYDETILPKMSLFFCAVDDKNSSQMHNYGQMNIEWKHKSGNISFGKNIENKKALLILTDDLKHPILVNQLFDNCANCQYHGFVNINNSGKVIY</sequence>
<accession>A0ACA9LDN0</accession>
<feature type="non-terminal residue" evidence="1">
    <location>
        <position position="483"/>
    </location>
</feature>
<gene>
    <name evidence="1" type="ORF">SPELUC_LOCUS4082</name>
</gene>
<proteinExistence type="predicted"/>
<dbReference type="Proteomes" id="UP000789366">
    <property type="component" value="Unassembled WGS sequence"/>
</dbReference>
<organism evidence="1 2">
    <name type="scientific">Cetraspora pellucida</name>
    <dbReference type="NCBI Taxonomy" id="1433469"/>
    <lineage>
        <taxon>Eukaryota</taxon>
        <taxon>Fungi</taxon>
        <taxon>Fungi incertae sedis</taxon>
        <taxon>Mucoromycota</taxon>
        <taxon>Glomeromycotina</taxon>
        <taxon>Glomeromycetes</taxon>
        <taxon>Diversisporales</taxon>
        <taxon>Gigasporaceae</taxon>
        <taxon>Cetraspora</taxon>
    </lineage>
</organism>
<protein>
    <submittedName>
        <fullName evidence="1">15885_t:CDS:1</fullName>
    </submittedName>
</protein>
<dbReference type="EMBL" id="CAJVPW010003451">
    <property type="protein sequence ID" value="CAG8524408.1"/>
    <property type="molecule type" value="Genomic_DNA"/>
</dbReference>